<dbReference type="AlphaFoldDB" id="A0AAW0G2L5"/>
<proteinExistence type="predicted"/>
<keyword evidence="1" id="KW-0472">Membrane</keyword>
<dbReference type="EMBL" id="JASBNA010000012">
    <property type="protein sequence ID" value="KAK7687735.1"/>
    <property type="molecule type" value="Genomic_DNA"/>
</dbReference>
<reference evidence="3 4" key="1">
    <citation type="submission" date="2022-09" db="EMBL/GenBank/DDBJ databases">
        <authorList>
            <person name="Palmer J.M."/>
        </authorList>
    </citation>
    <scope>NUCLEOTIDE SEQUENCE [LARGE SCALE GENOMIC DNA]</scope>
    <source>
        <strain evidence="3 4">DSM 7382</strain>
    </source>
</reference>
<accession>A0AAW0G2L5</accession>
<keyword evidence="1" id="KW-0812">Transmembrane</keyword>
<evidence type="ECO:0000313" key="3">
    <source>
        <dbReference type="EMBL" id="KAK7687735.1"/>
    </source>
</evidence>
<feature type="domain" description="DUF6535" evidence="2">
    <location>
        <begin position="132"/>
        <end position="293"/>
    </location>
</feature>
<sequence>MSHPTSNPDSSSSSSSTEVISLANTPATGTLIDLDDVNNHPTPLLAAHNSLCPFPNSNLKDTCPHCATFKWLDPGPGNLVRGPPEYWPVYPTPPGTVQDEMPRLVDPLPEQDYGPRQSPELNPQDSIIAAAKTIRKIDEGRICQANEELSTLLVAAGFLSIIQAVFIVASYYRVQSDPAEITVQLLLRISQQLANSSIAGVPELATFSPAVSSTRIPGFWCYGLIVSVITGSFGILFKQWLRESLIDETSAEVYLRVRFFRFEGLKTWRVFELVTILPLMLQLSVLLFFLGLKELFSLDERVNGTVIALVYGWAALMVVFTLAPLTSPQCPWKTPLLNHPFRCIRGFLWKSYVQFQEWRHDGYEMNWKWQPGSWFSEATTWLREGFASASEAVGNFKEYVDTFMTAAKEFIIPTEDFLYSPPRRLEEDALADDKQTDVIHLFRTYELVRTDEHLLLVIGALWDTEYSLAATVGCLEGVRQYRLANHNDDPKQWPIGRPSSYGPSLVPSLVPLLIDKVQRYVSWSGTTTKDLVTALHFLLDSYNEKYSDVQILWPLIGGMLLDYHFTPVTMRAYMNRWEAIREIPRFPQLSQPQSKMMIANIFNTIPVLIKEYINRGGSIQSPMFPRLPRSEQDVLDKQTHAPGILLDVMLSAIHYADIADLKTQSDLFSQTLSEFTKAVHLMTTTNANVAVSLDLSIRRLNYLCHKIPPLTDDCALLTKELEHQLLQHYLNNSRKDISSRRQWQRNLGITPHWRQILERDGLLVVVDGVNEEASGFEGRRR</sequence>
<keyword evidence="4" id="KW-1185">Reference proteome</keyword>
<name>A0AAW0G2L5_9APHY</name>
<feature type="transmembrane region" description="Helical" evidence="1">
    <location>
        <begin position="219"/>
        <end position="237"/>
    </location>
</feature>
<protein>
    <recommendedName>
        <fullName evidence="2">DUF6535 domain-containing protein</fullName>
    </recommendedName>
</protein>
<evidence type="ECO:0000259" key="2">
    <source>
        <dbReference type="Pfam" id="PF20153"/>
    </source>
</evidence>
<feature type="transmembrane region" description="Helical" evidence="1">
    <location>
        <begin position="152"/>
        <end position="172"/>
    </location>
</feature>
<keyword evidence="1" id="KW-1133">Transmembrane helix</keyword>
<evidence type="ECO:0000256" key="1">
    <source>
        <dbReference type="SAM" id="Phobius"/>
    </source>
</evidence>
<dbReference type="Proteomes" id="UP001385951">
    <property type="component" value="Unassembled WGS sequence"/>
</dbReference>
<feature type="transmembrane region" description="Helical" evidence="1">
    <location>
        <begin position="270"/>
        <end position="292"/>
    </location>
</feature>
<dbReference type="InterPro" id="IPR045338">
    <property type="entry name" value="DUF6535"/>
</dbReference>
<organism evidence="3 4">
    <name type="scientific">Cerrena zonata</name>
    <dbReference type="NCBI Taxonomy" id="2478898"/>
    <lineage>
        <taxon>Eukaryota</taxon>
        <taxon>Fungi</taxon>
        <taxon>Dikarya</taxon>
        <taxon>Basidiomycota</taxon>
        <taxon>Agaricomycotina</taxon>
        <taxon>Agaricomycetes</taxon>
        <taxon>Polyporales</taxon>
        <taxon>Cerrenaceae</taxon>
        <taxon>Cerrena</taxon>
    </lineage>
</organism>
<evidence type="ECO:0000313" key="4">
    <source>
        <dbReference type="Proteomes" id="UP001385951"/>
    </source>
</evidence>
<comment type="caution">
    <text evidence="3">The sequence shown here is derived from an EMBL/GenBank/DDBJ whole genome shotgun (WGS) entry which is preliminary data.</text>
</comment>
<feature type="transmembrane region" description="Helical" evidence="1">
    <location>
        <begin position="304"/>
        <end position="325"/>
    </location>
</feature>
<gene>
    <name evidence="3" type="ORF">QCA50_008953</name>
</gene>
<dbReference type="Pfam" id="PF20153">
    <property type="entry name" value="DUF6535"/>
    <property type="match status" value="1"/>
</dbReference>